<keyword evidence="10" id="KW-0626">Porin</keyword>
<comment type="subcellular location">
    <subcellularLocation>
        <location evidence="1">Cell outer membrane</location>
        <topology evidence="1">Multi-pass membrane protein</topology>
    </subcellularLocation>
</comment>
<evidence type="ECO:0000259" key="16">
    <source>
        <dbReference type="Pfam" id="PF22461"/>
    </source>
</evidence>
<protein>
    <recommendedName>
        <fullName evidence="19">Polysaccharide export protein</fullName>
    </recommendedName>
</protein>
<dbReference type="Pfam" id="PF02563">
    <property type="entry name" value="Poly_export"/>
    <property type="match status" value="1"/>
</dbReference>
<dbReference type="Pfam" id="PF22461">
    <property type="entry name" value="SLBB_2"/>
    <property type="match status" value="1"/>
</dbReference>
<gene>
    <name evidence="17" type="ORF">EOW66_14990</name>
</gene>
<evidence type="ECO:0000256" key="14">
    <source>
        <dbReference type="ARBA" id="ARBA00023288"/>
    </source>
</evidence>
<reference evidence="17 18" key="2">
    <citation type="submission" date="2019-01" db="EMBL/GenBank/DDBJ databases">
        <title>Sinorhodobacter populi sp. nov. isolated from the symptomatic bark tissue of Populus euramericana canker.</title>
        <authorList>
            <person name="Xu G."/>
        </authorList>
    </citation>
    <scope>NUCLEOTIDE SEQUENCE [LARGE SCALE GENOMIC DNA]</scope>
    <source>
        <strain evidence="17 18">CGMCC 1.12963</strain>
    </source>
</reference>
<evidence type="ECO:0000256" key="9">
    <source>
        <dbReference type="ARBA" id="ARBA00023065"/>
    </source>
</evidence>
<dbReference type="Gene3D" id="3.30.1950.10">
    <property type="entry name" value="wza like domain"/>
    <property type="match status" value="1"/>
</dbReference>
<keyword evidence="5" id="KW-0762">Sugar transport</keyword>
<evidence type="ECO:0000256" key="2">
    <source>
        <dbReference type="ARBA" id="ARBA00009450"/>
    </source>
</evidence>
<sequence length="360" mass="37207">MHNERRKGPGLGAVALTIFIAGCSLPAATPMRGAVERSTEYPVVAVDRALAKRLSQRTPARFGAEFTRAGIVDADRIHPGDQLKFQIFETVDAGLLGSTGRAPTLIGPIEVGGDGAVSLPYAGRIQANGRRLEDLRGDLETRLAEQTPNPQVIVTRESGSGFSVTVSGNASGGGVVPLNYGQRSLRAALAMVGGAQGDPALVTVEVMRAGKRGRARLDQIQTVPGQDIALRPGDAITVTTEKPRVAMLGASSSQGAVPLEHAGETLAAALARAGGLSANSGDAKGLFVLRSTNAATGSEKPEIYAFDMTQPEGIFAADAFALEDGDVVYVSEVAVSRAGRAVRALLGFTQPVDQITSLGG</sequence>
<keyword evidence="9" id="KW-0406">Ion transport</keyword>
<evidence type="ECO:0000256" key="3">
    <source>
        <dbReference type="ARBA" id="ARBA00022448"/>
    </source>
</evidence>
<keyword evidence="14" id="KW-0449">Lipoprotein</keyword>
<dbReference type="AlphaFoldDB" id="A0A3S3PDE1"/>
<dbReference type="InterPro" id="IPR049712">
    <property type="entry name" value="Poly_export"/>
</dbReference>
<dbReference type="Gene3D" id="3.10.560.10">
    <property type="entry name" value="Outer membrane lipoprotein wza domain like"/>
    <property type="match status" value="2"/>
</dbReference>
<evidence type="ECO:0000256" key="11">
    <source>
        <dbReference type="ARBA" id="ARBA00023136"/>
    </source>
</evidence>
<evidence type="ECO:0000256" key="12">
    <source>
        <dbReference type="ARBA" id="ARBA00023139"/>
    </source>
</evidence>
<keyword evidence="11" id="KW-0472">Membrane</keyword>
<evidence type="ECO:0000313" key="18">
    <source>
        <dbReference type="Proteomes" id="UP000288071"/>
    </source>
</evidence>
<dbReference type="Proteomes" id="UP000288071">
    <property type="component" value="Unassembled WGS sequence"/>
</dbReference>
<evidence type="ECO:0000256" key="7">
    <source>
        <dbReference type="ARBA" id="ARBA00022729"/>
    </source>
</evidence>
<reference evidence="18" key="1">
    <citation type="submission" date="2019-01" db="EMBL/GenBank/DDBJ databases">
        <title>Sinorhodobacter populi sp. nov. isolated from the symptomatic bark tissue of Populus euramericana canker.</title>
        <authorList>
            <person name="Li Y."/>
        </authorList>
    </citation>
    <scope>NUCLEOTIDE SEQUENCE [LARGE SCALE GENOMIC DNA]</scope>
    <source>
        <strain evidence="18">CGMCC 1.12963</strain>
    </source>
</reference>
<dbReference type="GO" id="GO:0015288">
    <property type="term" value="F:porin activity"/>
    <property type="evidence" value="ECO:0007669"/>
    <property type="project" value="UniProtKB-KW"/>
</dbReference>
<keyword evidence="4" id="KW-1134">Transmembrane beta strand</keyword>
<evidence type="ECO:0000256" key="13">
    <source>
        <dbReference type="ARBA" id="ARBA00023237"/>
    </source>
</evidence>
<accession>A0A3S3PDE1</accession>
<dbReference type="EMBL" id="SAVA01000009">
    <property type="protein sequence ID" value="RWR50308.1"/>
    <property type="molecule type" value="Genomic_DNA"/>
</dbReference>
<keyword evidence="6" id="KW-0812">Transmembrane</keyword>
<organism evidence="17 18">
    <name type="scientific">Paenirhodobacter huangdaonensis</name>
    <dbReference type="NCBI Taxonomy" id="2501515"/>
    <lineage>
        <taxon>Bacteria</taxon>
        <taxon>Pseudomonadati</taxon>
        <taxon>Pseudomonadota</taxon>
        <taxon>Alphaproteobacteria</taxon>
        <taxon>Rhodobacterales</taxon>
        <taxon>Rhodobacter group</taxon>
        <taxon>Paenirhodobacter</taxon>
    </lineage>
</organism>
<dbReference type="PANTHER" id="PTHR33619:SF3">
    <property type="entry name" value="POLYSACCHARIDE EXPORT PROTEIN GFCE-RELATED"/>
    <property type="match status" value="1"/>
</dbReference>
<dbReference type="GO" id="GO:0006811">
    <property type="term" value="P:monoatomic ion transport"/>
    <property type="evidence" value="ECO:0007669"/>
    <property type="project" value="UniProtKB-KW"/>
</dbReference>
<keyword evidence="18" id="KW-1185">Reference proteome</keyword>
<proteinExistence type="inferred from homology"/>
<dbReference type="GO" id="GO:0009279">
    <property type="term" value="C:cell outer membrane"/>
    <property type="evidence" value="ECO:0007669"/>
    <property type="project" value="UniProtKB-SubCell"/>
</dbReference>
<dbReference type="PANTHER" id="PTHR33619">
    <property type="entry name" value="POLYSACCHARIDE EXPORT PROTEIN GFCE-RELATED"/>
    <property type="match status" value="1"/>
</dbReference>
<comment type="caution">
    <text evidence="17">The sequence shown here is derived from an EMBL/GenBank/DDBJ whole genome shotgun (WGS) entry which is preliminary data.</text>
</comment>
<evidence type="ECO:0000256" key="8">
    <source>
        <dbReference type="ARBA" id="ARBA00023047"/>
    </source>
</evidence>
<evidence type="ECO:0000256" key="6">
    <source>
        <dbReference type="ARBA" id="ARBA00022692"/>
    </source>
</evidence>
<feature type="domain" description="SLBB" evidence="16">
    <location>
        <begin position="244"/>
        <end position="330"/>
    </location>
</feature>
<evidence type="ECO:0000259" key="15">
    <source>
        <dbReference type="Pfam" id="PF02563"/>
    </source>
</evidence>
<name>A0A3S3PDE1_9RHOB</name>
<dbReference type="GO" id="GO:0046930">
    <property type="term" value="C:pore complex"/>
    <property type="evidence" value="ECO:0007669"/>
    <property type="project" value="UniProtKB-KW"/>
</dbReference>
<keyword evidence="12" id="KW-0564">Palmitate</keyword>
<keyword evidence="7" id="KW-0732">Signal</keyword>
<dbReference type="InterPro" id="IPR003715">
    <property type="entry name" value="Poly_export_N"/>
</dbReference>
<comment type="similarity">
    <text evidence="2">Belongs to the BexD/CtrA/VexA family.</text>
</comment>
<dbReference type="PROSITE" id="PS51257">
    <property type="entry name" value="PROKAR_LIPOPROTEIN"/>
    <property type="match status" value="1"/>
</dbReference>
<evidence type="ECO:0000256" key="5">
    <source>
        <dbReference type="ARBA" id="ARBA00022597"/>
    </source>
</evidence>
<feature type="domain" description="Polysaccharide export protein N-terminal" evidence="15">
    <location>
        <begin position="75"/>
        <end position="155"/>
    </location>
</feature>
<keyword evidence="8" id="KW-0625">Polysaccharide transport</keyword>
<dbReference type="GO" id="GO:0015159">
    <property type="term" value="F:polysaccharide transmembrane transporter activity"/>
    <property type="evidence" value="ECO:0007669"/>
    <property type="project" value="InterPro"/>
</dbReference>
<evidence type="ECO:0000256" key="1">
    <source>
        <dbReference type="ARBA" id="ARBA00004571"/>
    </source>
</evidence>
<evidence type="ECO:0000313" key="17">
    <source>
        <dbReference type="EMBL" id="RWR50308.1"/>
    </source>
</evidence>
<evidence type="ECO:0000256" key="10">
    <source>
        <dbReference type="ARBA" id="ARBA00023114"/>
    </source>
</evidence>
<dbReference type="InterPro" id="IPR054765">
    <property type="entry name" value="SLBB_dom"/>
</dbReference>
<evidence type="ECO:0000256" key="4">
    <source>
        <dbReference type="ARBA" id="ARBA00022452"/>
    </source>
</evidence>
<keyword evidence="13" id="KW-0998">Cell outer membrane</keyword>
<evidence type="ECO:0008006" key="19">
    <source>
        <dbReference type="Google" id="ProtNLM"/>
    </source>
</evidence>
<keyword evidence="3" id="KW-0813">Transport</keyword>